<reference evidence="1 2" key="1">
    <citation type="submission" date="2018-05" db="EMBL/GenBank/DDBJ databases">
        <title>Evolution of GPA BGCs.</title>
        <authorList>
            <person name="Waglechner N."/>
            <person name="Wright G.D."/>
        </authorList>
    </citation>
    <scope>NUCLEOTIDE SEQUENCE [LARGE SCALE GENOMIC DNA]</scope>
    <source>
        <strain evidence="1 2">DSM 5908</strain>
    </source>
</reference>
<organism evidence="1 2">
    <name type="scientific">Amycolatopsis balhimycina DSM 5908</name>
    <dbReference type="NCBI Taxonomy" id="1081091"/>
    <lineage>
        <taxon>Bacteria</taxon>
        <taxon>Bacillati</taxon>
        <taxon>Actinomycetota</taxon>
        <taxon>Actinomycetes</taxon>
        <taxon>Pseudonocardiales</taxon>
        <taxon>Pseudonocardiaceae</taxon>
        <taxon>Amycolatopsis</taxon>
    </lineage>
</organism>
<name>A0A428VYI0_AMYBA</name>
<dbReference type="AlphaFoldDB" id="A0A428VYI0"/>
<dbReference type="Proteomes" id="UP000286716">
    <property type="component" value="Unassembled WGS sequence"/>
</dbReference>
<protein>
    <submittedName>
        <fullName evidence="1">Uncharacterized protein</fullName>
    </submittedName>
</protein>
<dbReference type="RefSeq" id="WP_020645842.1">
    <property type="nucleotide sequence ID" value="NZ_QHHU01000096.1"/>
</dbReference>
<evidence type="ECO:0000313" key="2">
    <source>
        <dbReference type="Proteomes" id="UP000286716"/>
    </source>
</evidence>
<gene>
    <name evidence="1" type="ORF">DMA12_42525</name>
</gene>
<evidence type="ECO:0000313" key="1">
    <source>
        <dbReference type="EMBL" id="RSM35875.1"/>
    </source>
</evidence>
<proteinExistence type="predicted"/>
<accession>A0A428VYI0</accession>
<dbReference type="EMBL" id="QHHU01000096">
    <property type="protein sequence ID" value="RSM35875.1"/>
    <property type="molecule type" value="Genomic_DNA"/>
</dbReference>
<comment type="caution">
    <text evidence="1">The sequence shown here is derived from an EMBL/GenBank/DDBJ whole genome shotgun (WGS) entry which is preliminary data.</text>
</comment>
<dbReference type="OrthoDB" id="9988764at2"/>
<sequence length="68" mass="7057">MEDIAETILLQLRRLSHDEQISSAPRLVEAIGTIRQRALSASGQVAEGGVVDDDVGAGATTGTPIGEI</sequence>
<keyword evidence="2" id="KW-1185">Reference proteome</keyword>